<evidence type="ECO:0000256" key="1">
    <source>
        <dbReference type="SAM" id="Coils"/>
    </source>
</evidence>
<dbReference type="Proteomes" id="UP001165060">
    <property type="component" value="Unassembled WGS sequence"/>
</dbReference>
<evidence type="ECO:0000313" key="3">
    <source>
        <dbReference type="EMBL" id="GMI35112.1"/>
    </source>
</evidence>
<evidence type="ECO:0000256" key="2">
    <source>
        <dbReference type="SAM" id="MobiDB-lite"/>
    </source>
</evidence>
<protein>
    <submittedName>
        <fullName evidence="3">Uncharacterized protein</fullName>
    </submittedName>
</protein>
<feature type="compositionally biased region" description="Polar residues" evidence="2">
    <location>
        <begin position="83"/>
        <end position="93"/>
    </location>
</feature>
<feature type="compositionally biased region" description="Low complexity" evidence="2">
    <location>
        <begin position="705"/>
        <end position="721"/>
    </location>
</feature>
<reference evidence="3 4" key="1">
    <citation type="journal article" date="2023" name="Commun. Biol.">
        <title>Genome analysis of Parmales, the sister group of diatoms, reveals the evolutionary specialization of diatoms from phago-mixotrophs to photoautotrophs.</title>
        <authorList>
            <person name="Ban H."/>
            <person name="Sato S."/>
            <person name="Yoshikawa S."/>
            <person name="Yamada K."/>
            <person name="Nakamura Y."/>
            <person name="Ichinomiya M."/>
            <person name="Sato N."/>
            <person name="Blanc-Mathieu R."/>
            <person name="Endo H."/>
            <person name="Kuwata A."/>
            <person name="Ogata H."/>
        </authorList>
    </citation>
    <scope>NUCLEOTIDE SEQUENCE [LARGE SCALE GENOMIC DNA]</scope>
</reference>
<feature type="region of interest" description="Disordered" evidence="2">
    <location>
        <begin position="705"/>
        <end position="774"/>
    </location>
</feature>
<comment type="caution">
    <text evidence="3">The sequence shown here is derived from an EMBL/GenBank/DDBJ whole genome shotgun (WGS) entry which is preliminary data.</text>
</comment>
<organism evidence="3 4">
    <name type="scientific">Tetraparma gracilis</name>
    <dbReference type="NCBI Taxonomy" id="2962635"/>
    <lineage>
        <taxon>Eukaryota</taxon>
        <taxon>Sar</taxon>
        <taxon>Stramenopiles</taxon>
        <taxon>Ochrophyta</taxon>
        <taxon>Bolidophyceae</taxon>
        <taxon>Parmales</taxon>
        <taxon>Triparmaceae</taxon>
        <taxon>Tetraparma</taxon>
    </lineage>
</organism>
<feature type="coiled-coil region" evidence="1">
    <location>
        <begin position="157"/>
        <end position="227"/>
    </location>
</feature>
<keyword evidence="1" id="KW-0175">Coiled coil</keyword>
<feature type="compositionally biased region" description="Basic residues" evidence="2">
    <location>
        <begin position="96"/>
        <end position="105"/>
    </location>
</feature>
<dbReference type="EMBL" id="BRYB01003348">
    <property type="protein sequence ID" value="GMI35112.1"/>
    <property type="molecule type" value="Genomic_DNA"/>
</dbReference>
<name>A0ABQ6MXF3_9STRA</name>
<sequence>MSLSQLSTSQQTVSRISSLQAKVASLTAQNSLLRSRSPPPQHPLVDHTTDRSVGAAATMASRSRYKMESDDLSLDGTLVSKMSDASPSAQTVPAPQHKHHHHHHNPNKCVSCDLVANFISQNDALRRSLAAALTEKTAHRLALKDALAQLEYSQAERAATQKQMQDVERLLDRYGAQLKEQEAQAVGREERRRKEMEAEERRKDDELARLRKQLMEQFEANKRLVSENAELCDQTDQLKNTVTAMKGRRNALKKEQEEKSKTKVKIGMREDKTTQIAPGDEPGGGGTVEAGVGLDEEGEALLRAAELAAKAMSGQTQSKSTETGPEVEVVCDKCDGKGGLAVSTQAASGKGKRETLSPKSKTPRALKTPKARVILEAKVLQVMYEILEKKILADESDIVRALTATPKKGGGPVPVKADVGMNAFLTAHFTQKFGITGNMAAQQQANFVGSLNVYKQHNNRIQHFLALCGQLNSEVFCTAIEKLYLDVIRATMNYKNYEGTSERLDDGIGQVKLTKKQAVCALLGKEGKISSLPSWDCDFLLNVAGVSGIKTFYEVNISKKVANSGDTIDFDEFANALVSLVLECLERQTFKLKEAFEGGMKDEEAAGLTRDETKEALKKILLEGEEGRYTDEVEAKIWKAATENGTGEEVDENEDGETTVSPDGLVAAMFAENTFKTVVANKNVSKLKLAGKLTGKLSLLLKPSSEGADGGASSPKGGAASPVTPTRKRSLMDPTKASSAAPVAAAAPALTPTKKGGGDLLGQLMGDAKKEVPKPKADLLSKFF</sequence>
<feature type="region of interest" description="Disordered" evidence="2">
    <location>
        <begin position="83"/>
        <end position="105"/>
    </location>
</feature>
<feature type="compositionally biased region" description="Low complexity" evidence="2">
    <location>
        <begin position="737"/>
        <end position="749"/>
    </location>
</feature>
<evidence type="ECO:0000313" key="4">
    <source>
        <dbReference type="Proteomes" id="UP001165060"/>
    </source>
</evidence>
<accession>A0ABQ6MXF3</accession>
<gene>
    <name evidence="3" type="ORF">TeGR_g5010</name>
</gene>
<feature type="region of interest" description="Disordered" evidence="2">
    <location>
        <begin position="30"/>
        <end position="69"/>
    </location>
</feature>
<feature type="region of interest" description="Disordered" evidence="2">
    <location>
        <begin position="342"/>
        <end position="367"/>
    </location>
</feature>
<proteinExistence type="predicted"/>
<keyword evidence="4" id="KW-1185">Reference proteome</keyword>